<evidence type="ECO:0000256" key="1">
    <source>
        <dbReference type="SAM" id="MobiDB-lite"/>
    </source>
</evidence>
<proteinExistence type="predicted"/>
<feature type="region of interest" description="Disordered" evidence="1">
    <location>
        <begin position="66"/>
        <end position="95"/>
    </location>
</feature>
<sequence>MVEKRSTGWAGRRGEDSAKSITPRRKPRDEPSPSHPSRSLYKPVFSIASVYGTIVLLVWQLWTGNSGKSHETPETPSSGSKPNYAESSKKEGLLPVSDSQTSAELAFARSATQTKALMAEIMPRMSQSKVIEPYNYADTFDTGGDYLHVSWGWTYQSLVGDQRTPAQATGLVPRIFEERGSNLGWQSFFELLLTNGDKVLAKDCSLLRRTRLPRSQEDGFLLLAGEAIELQCPLGIHVYWTAALLRMAAGAEVLRIRFWYESNPELSVMSLTLWDFDSALMAVCGSKQAQSFDHNDCFGASGEVDGSPLIHIGRGIWVALEHPRAVHGLRNNGTRVVAELRDASPGTPYFASAGITGPIGATAEESVFLLRRHFQAYLQQVRASPPKPFLHFTTWYDLRRHPCVDSSPLGLPHCSAAKVLNEQHVLQRMEEVAQQLSQRGVTLAGGVLDDGWDDAGVPWNVNRDNFPEGFSSLAKAASDKGMSLGVWMSPWGGFGEAGKRRVKIGASMGFEYQGDSPNLLRFSGRRYFDWFYNATLRLLHSGLSFFKFDGIGSGVKASGSAENSKDVDNLLFLIQELRAQKQVRVSAVTGSWPSPWWLCSVDSVWRGGPDLGRKGTGSLRQQWMTFRDSMVFEVLRRARLFPLASLSLGGLVWSRAEEPGAYLNSFDLEDFSQEVQGMIFTMYQELQIQPSLLAPESWDTLALHFNLSHKHAAVLHDSHWLGGDPARGEAYGYGAFDCPPCSGLLLWRNPSAEAQNITFTLRAALALPQAWPGGAVGGRWQIKAVGGPGPADSDPSWEVVPLDHTLPLRLAALQVRSFEASTTCRTVTRLWCVRLLYRRWRLSSDMGCHASKKPATLTTQRSPIPFSGGSYSVGKGKTVAILKSPSGASETLMTLASDVTFRVMSDAGGGFYEVLPDQVDGEIGVGYLHLDA</sequence>
<comment type="caution">
    <text evidence="2">The sequence shown here is derived from an EMBL/GenBank/DDBJ whole genome shotgun (WGS) entry which is preliminary data.</text>
</comment>
<dbReference type="EMBL" id="CAJNJA010015481">
    <property type="protein sequence ID" value="CAE7362490.1"/>
    <property type="molecule type" value="Genomic_DNA"/>
</dbReference>
<keyword evidence="3" id="KW-1185">Reference proteome</keyword>
<organism evidence="2 3">
    <name type="scientific">Symbiodinium necroappetens</name>
    <dbReference type="NCBI Taxonomy" id="1628268"/>
    <lineage>
        <taxon>Eukaryota</taxon>
        <taxon>Sar</taxon>
        <taxon>Alveolata</taxon>
        <taxon>Dinophyceae</taxon>
        <taxon>Suessiales</taxon>
        <taxon>Symbiodiniaceae</taxon>
        <taxon>Symbiodinium</taxon>
    </lineage>
</organism>
<dbReference type="SUPFAM" id="SSF51445">
    <property type="entry name" value="(Trans)glycosidases"/>
    <property type="match status" value="1"/>
</dbReference>
<dbReference type="InterPro" id="IPR017853">
    <property type="entry name" value="GH"/>
</dbReference>
<dbReference type="Gene3D" id="3.20.20.70">
    <property type="entry name" value="Aldolase class I"/>
    <property type="match status" value="1"/>
</dbReference>
<dbReference type="AlphaFoldDB" id="A0A812PL92"/>
<evidence type="ECO:0008006" key="4">
    <source>
        <dbReference type="Google" id="ProtNLM"/>
    </source>
</evidence>
<feature type="region of interest" description="Disordered" evidence="1">
    <location>
        <begin position="1"/>
        <end position="39"/>
    </location>
</feature>
<evidence type="ECO:0000313" key="3">
    <source>
        <dbReference type="Proteomes" id="UP000601435"/>
    </source>
</evidence>
<dbReference type="OrthoDB" id="413121at2759"/>
<accession>A0A812PL92</accession>
<gene>
    <name evidence="2" type="ORF">SNEC2469_LOCUS9581</name>
</gene>
<dbReference type="InterPro" id="IPR013785">
    <property type="entry name" value="Aldolase_TIM"/>
</dbReference>
<evidence type="ECO:0000313" key="2">
    <source>
        <dbReference type="EMBL" id="CAE7362490.1"/>
    </source>
</evidence>
<reference evidence="2" key="1">
    <citation type="submission" date="2021-02" db="EMBL/GenBank/DDBJ databases">
        <authorList>
            <person name="Dougan E. K."/>
            <person name="Rhodes N."/>
            <person name="Thang M."/>
            <person name="Chan C."/>
        </authorList>
    </citation>
    <scope>NUCLEOTIDE SEQUENCE</scope>
</reference>
<dbReference type="Proteomes" id="UP000601435">
    <property type="component" value="Unassembled WGS sequence"/>
</dbReference>
<protein>
    <recommendedName>
        <fullName evidence="4">Alpha-galactosidase</fullName>
    </recommendedName>
</protein>
<name>A0A812PL92_9DINO</name>
<feature type="compositionally biased region" description="Basic and acidic residues" evidence="1">
    <location>
        <begin position="1"/>
        <end position="18"/>
    </location>
</feature>